<dbReference type="Pfam" id="PF25917">
    <property type="entry name" value="BSH_RND"/>
    <property type="match status" value="1"/>
</dbReference>
<dbReference type="GO" id="GO:0015562">
    <property type="term" value="F:efflux transmembrane transporter activity"/>
    <property type="evidence" value="ECO:0007669"/>
    <property type="project" value="TreeGrafter"/>
</dbReference>
<keyword evidence="6" id="KW-1185">Reference proteome</keyword>
<feature type="domain" description="CusB-like beta-barrel" evidence="4">
    <location>
        <begin position="210"/>
        <end position="286"/>
    </location>
</feature>
<dbReference type="Gene3D" id="1.10.287.470">
    <property type="entry name" value="Helix hairpin bin"/>
    <property type="match status" value="1"/>
</dbReference>
<sequence length="413" mass="45092">MKKHRLVVWMVLSLAVVTLSGITLFKKNENNTILLTTKPSFGSISKTVTATGTLQPVDTVAVGAQVSGTIKNIYVDFNSVVRKGQLLADLDPVLLLSQERQIAANHQQAKSNLEYQSANYYRQLELFNAGAISKADMETATYQYQAAGDNLNSNAAQLSEAQKNLSFTHIYSPIDGTVLSRNISVGQTVASSFNTPTLFSIANDLTQMQVRASVDEADIGSVQKGEKASFTVDAYPDETFYGMVQEIRLEPAVTANVVTYTTIIEVNNASRKLKPGMTANINIITQEQDHVLLVPLLATQFTPDPSQLKKYRIVPLVIHTTQQKATFNNSHIKSSKNSESGNNAADIWIEKGDTLLEKQIQTGLSNDVQQAVINGLNTGDVVVTGIRLNKGNNKANKEERSPFMPTRGGRTGR</sequence>
<dbReference type="InterPro" id="IPR058792">
    <property type="entry name" value="Beta-barrel_RND_2"/>
</dbReference>
<dbReference type="Gene3D" id="2.40.30.170">
    <property type="match status" value="1"/>
</dbReference>
<feature type="domain" description="Multidrug resistance protein MdtA-like barrel-sandwich hybrid" evidence="3">
    <location>
        <begin position="59"/>
        <end position="196"/>
    </location>
</feature>
<evidence type="ECO:0000259" key="3">
    <source>
        <dbReference type="Pfam" id="PF25917"/>
    </source>
</evidence>
<evidence type="ECO:0000259" key="4">
    <source>
        <dbReference type="Pfam" id="PF25954"/>
    </source>
</evidence>
<dbReference type="STRING" id="1492898.SY85_03370"/>
<organism evidence="5 6">
    <name type="scientific">Flavisolibacter tropicus</name>
    <dbReference type="NCBI Taxonomy" id="1492898"/>
    <lineage>
        <taxon>Bacteria</taxon>
        <taxon>Pseudomonadati</taxon>
        <taxon>Bacteroidota</taxon>
        <taxon>Chitinophagia</taxon>
        <taxon>Chitinophagales</taxon>
        <taxon>Chitinophagaceae</taxon>
        <taxon>Flavisolibacter</taxon>
    </lineage>
</organism>
<dbReference type="GO" id="GO:1990281">
    <property type="term" value="C:efflux pump complex"/>
    <property type="evidence" value="ECO:0007669"/>
    <property type="project" value="TreeGrafter"/>
</dbReference>
<dbReference type="PANTHER" id="PTHR30469:SF33">
    <property type="entry name" value="SLR1207 PROTEIN"/>
    <property type="match status" value="1"/>
</dbReference>
<dbReference type="Proteomes" id="UP000077177">
    <property type="component" value="Chromosome"/>
</dbReference>
<reference evidence="6" key="1">
    <citation type="submission" date="2015-01" db="EMBL/GenBank/DDBJ databases">
        <title>Flavisolibacter sp./LCS9/ whole genome sequencing.</title>
        <authorList>
            <person name="Kim M.K."/>
            <person name="Srinivasan S."/>
            <person name="Lee J.-J."/>
        </authorList>
    </citation>
    <scope>NUCLEOTIDE SEQUENCE [LARGE SCALE GENOMIC DNA]</scope>
    <source>
        <strain evidence="6">LCS9</strain>
    </source>
</reference>
<evidence type="ECO:0000313" key="5">
    <source>
        <dbReference type="EMBL" id="ANE49681.1"/>
    </source>
</evidence>
<name>A0A172TRI8_9BACT</name>
<dbReference type="Pfam" id="PF25954">
    <property type="entry name" value="Beta-barrel_RND_2"/>
    <property type="match status" value="1"/>
</dbReference>
<evidence type="ECO:0000256" key="1">
    <source>
        <dbReference type="ARBA" id="ARBA00009477"/>
    </source>
</evidence>
<evidence type="ECO:0000256" key="2">
    <source>
        <dbReference type="SAM" id="MobiDB-lite"/>
    </source>
</evidence>
<dbReference type="AlphaFoldDB" id="A0A172TRI8"/>
<dbReference type="EMBL" id="CP011390">
    <property type="protein sequence ID" value="ANE49681.1"/>
    <property type="molecule type" value="Genomic_DNA"/>
</dbReference>
<dbReference type="KEGG" id="fla:SY85_03370"/>
<protein>
    <submittedName>
        <fullName evidence="5">Uncharacterized protein</fullName>
    </submittedName>
</protein>
<dbReference type="PANTHER" id="PTHR30469">
    <property type="entry name" value="MULTIDRUG RESISTANCE PROTEIN MDTA"/>
    <property type="match status" value="1"/>
</dbReference>
<dbReference type="NCBIfam" id="TIGR01730">
    <property type="entry name" value="RND_mfp"/>
    <property type="match status" value="1"/>
</dbReference>
<dbReference type="InterPro" id="IPR058625">
    <property type="entry name" value="MdtA-like_BSH"/>
</dbReference>
<feature type="region of interest" description="Disordered" evidence="2">
    <location>
        <begin position="392"/>
        <end position="413"/>
    </location>
</feature>
<dbReference type="FunFam" id="2.40.30.170:FF:000010">
    <property type="entry name" value="Efflux RND transporter periplasmic adaptor subunit"/>
    <property type="match status" value="1"/>
</dbReference>
<evidence type="ECO:0000313" key="6">
    <source>
        <dbReference type="Proteomes" id="UP000077177"/>
    </source>
</evidence>
<accession>A0A172TRI8</accession>
<dbReference type="PATRIC" id="fig|1492898.3.peg.736"/>
<proteinExistence type="inferred from homology"/>
<comment type="similarity">
    <text evidence="1">Belongs to the membrane fusion protein (MFP) (TC 8.A.1) family.</text>
</comment>
<dbReference type="Gene3D" id="2.40.50.100">
    <property type="match status" value="1"/>
</dbReference>
<reference evidence="5 6" key="2">
    <citation type="journal article" date="2016" name="Int. J. Syst. Evol. Microbiol.">
        <title>Flavisolibacter tropicus sp. nov., isolated from tropical soil.</title>
        <authorList>
            <person name="Lee J.J."/>
            <person name="Kang M.S."/>
            <person name="Kim G.S."/>
            <person name="Lee C.S."/>
            <person name="Lim S."/>
            <person name="Lee J."/>
            <person name="Roh S.H."/>
            <person name="Kang H."/>
            <person name="Ha J.M."/>
            <person name="Bae S."/>
            <person name="Jung H.Y."/>
            <person name="Kim M.K."/>
        </authorList>
    </citation>
    <scope>NUCLEOTIDE SEQUENCE [LARGE SCALE GENOMIC DNA]</scope>
    <source>
        <strain evidence="5 6">LCS9</strain>
    </source>
</reference>
<dbReference type="InterPro" id="IPR006143">
    <property type="entry name" value="RND_pump_MFP"/>
</dbReference>
<dbReference type="RefSeq" id="WP_066401812.1">
    <property type="nucleotide sequence ID" value="NZ_CP011390.1"/>
</dbReference>
<gene>
    <name evidence="5" type="ORF">SY85_03370</name>
</gene>
<dbReference type="OrthoDB" id="9809068at2"/>
<dbReference type="SUPFAM" id="SSF111369">
    <property type="entry name" value="HlyD-like secretion proteins"/>
    <property type="match status" value="1"/>
</dbReference>